<dbReference type="AlphaFoldDB" id="A0A087UKL6"/>
<evidence type="ECO:0000313" key="7">
    <source>
        <dbReference type="EMBL" id="KFM77905.1"/>
    </source>
</evidence>
<keyword evidence="8" id="KW-1185">Reference proteome</keyword>
<dbReference type="CDD" id="cd00336">
    <property type="entry name" value="Ribosomal_L22"/>
    <property type="match status" value="1"/>
</dbReference>
<evidence type="ECO:0000256" key="2">
    <source>
        <dbReference type="ARBA" id="ARBA00022980"/>
    </source>
</evidence>
<evidence type="ECO:0000256" key="4">
    <source>
        <dbReference type="ARBA" id="ARBA00035286"/>
    </source>
</evidence>
<name>A0A087UKL6_STEMI</name>
<proteinExistence type="inferred from homology"/>
<feature type="non-terminal residue" evidence="7">
    <location>
        <position position="181"/>
    </location>
</feature>
<comment type="similarity">
    <text evidence="1 6">Belongs to the universal ribosomal protein uL22 family.</text>
</comment>
<evidence type="ECO:0000256" key="1">
    <source>
        <dbReference type="ARBA" id="ARBA00009451"/>
    </source>
</evidence>
<dbReference type="Proteomes" id="UP000054359">
    <property type="component" value="Unassembled WGS sequence"/>
</dbReference>
<dbReference type="PANTHER" id="PTHR13501">
    <property type="entry name" value="CHLOROPLAST 50S RIBOSOMAL PROTEIN L22-RELATED"/>
    <property type="match status" value="1"/>
</dbReference>
<evidence type="ECO:0000256" key="3">
    <source>
        <dbReference type="ARBA" id="ARBA00023274"/>
    </source>
</evidence>
<keyword evidence="2 6" id="KW-0689">Ribosomal protein</keyword>
<gene>
    <name evidence="7" type="ORF">X975_11549</name>
</gene>
<keyword evidence="3 6" id="KW-0687">Ribonucleoprotein</keyword>
<dbReference type="GO" id="GO:0003735">
    <property type="term" value="F:structural constituent of ribosome"/>
    <property type="evidence" value="ECO:0007669"/>
    <property type="project" value="InterPro"/>
</dbReference>
<dbReference type="PANTHER" id="PTHR13501:SF8">
    <property type="entry name" value="LARGE RIBOSOMAL SUBUNIT PROTEIN UL22M"/>
    <property type="match status" value="1"/>
</dbReference>
<dbReference type="GO" id="GO:0005762">
    <property type="term" value="C:mitochondrial large ribosomal subunit"/>
    <property type="evidence" value="ECO:0007669"/>
    <property type="project" value="TreeGrafter"/>
</dbReference>
<evidence type="ECO:0000256" key="5">
    <source>
        <dbReference type="ARBA" id="ARBA00035506"/>
    </source>
</evidence>
<dbReference type="InterPro" id="IPR047867">
    <property type="entry name" value="Ribosomal_uL22_bac/org-type"/>
</dbReference>
<sequence length="181" mass="20661">MALKLLSNVSRPGCSLLSVCLQTSPLSQSVLRSQNAFHTSSLCSKVEGWLDQNDWVYPPLKPGEERRPAWVCHVRENIKYSPKKMWYVACLVRGMSVDEAIKQLSFVPLKGAHIAKEVIEEAQDLAVQEHNVEYKSNLWVAESFVGKGHIIKGIRKHARMRFGVVHYRYCHYFVRLVEGPP</sequence>
<dbReference type="OrthoDB" id="416470at2759"/>
<reference evidence="7 8" key="1">
    <citation type="submission" date="2013-11" db="EMBL/GenBank/DDBJ databases">
        <title>Genome sequencing of Stegodyphus mimosarum.</title>
        <authorList>
            <person name="Bechsgaard J."/>
        </authorList>
    </citation>
    <scope>NUCLEOTIDE SEQUENCE [LARGE SCALE GENOMIC DNA]</scope>
</reference>
<dbReference type="OMA" id="GAHIAKE"/>
<dbReference type="InterPro" id="IPR001063">
    <property type="entry name" value="Ribosomal_uL22"/>
</dbReference>
<dbReference type="SUPFAM" id="SSF54843">
    <property type="entry name" value="Ribosomal protein L22"/>
    <property type="match status" value="1"/>
</dbReference>
<dbReference type="InterPro" id="IPR036394">
    <property type="entry name" value="Ribosomal_uL22_sf"/>
</dbReference>
<dbReference type="Gene3D" id="3.90.470.10">
    <property type="entry name" value="Ribosomal protein L22/L17"/>
    <property type="match status" value="1"/>
</dbReference>
<protein>
    <recommendedName>
        <fullName evidence="4">Large ribosomal subunit protein uL22m</fullName>
    </recommendedName>
    <alternativeName>
        <fullName evidence="5">39S ribosomal protein L22, mitochondrial</fullName>
    </alternativeName>
</protein>
<dbReference type="STRING" id="407821.A0A087UKL6"/>
<dbReference type="GO" id="GO:0006412">
    <property type="term" value="P:translation"/>
    <property type="evidence" value="ECO:0007669"/>
    <property type="project" value="InterPro"/>
</dbReference>
<organism evidence="7 8">
    <name type="scientific">Stegodyphus mimosarum</name>
    <name type="common">African social velvet spider</name>
    <dbReference type="NCBI Taxonomy" id="407821"/>
    <lineage>
        <taxon>Eukaryota</taxon>
        <taxon>Metazoa</taxon>
        <taxon>Ecdysozoa</taxon>
        <taxon>Arthropoda</taxon>
        <taxon>Chelicerata</taxon>
        <taxon>Arachnida</taxon>
        <taxon>Araneae</taxon>
        <taxon>Araneomorphae</taxon>
        <taxon>Entelegynae</taxon>
        <taxon>Eresoidea</taxon>
        <taxon>Eresidae</taxon>
        <taxon>Stegodyphus</taxon>
    </lineage>
</organism>
<dbReference type="Pfam" id="PF00237">
    <property type="entry name" value="Ribosomal_L22"/>
    <property type="match status" value="1"/>
</dbReference>
<dbReference type="EMBL" id="KK120267">
    <property type="protein sequence ID" value="KFM77905.1"/>
    <property type="molecule type" value="Genomic_DNA"/>
</dbReference>
<evidence type="ECO:0000256" key="6">
    <source>
        <dbReference type="RuleBase" id="RU004005"/>
    </source>
</evidence>
<accession>A0A087UKL6</accession>
<evidence type="ECO:0000313" key="8">
    <source>
        <dbReference type="Proteomes" id="UP000054359"/>
    </source>
</evidence>